<dbReference type="Gene3D" id="1.10.1280.10">
    <property type="entry name" value="Di-copper center containing domain from catechol oxidase"/>
    <property type="match status" value="1"/>
</dbReference>
<dbReference type="PANTHER" id="PTHR11474">
    <property type="entry name" value="TYROSINASE FAMILY MEMBER"/>
    <property type="match status" value="1"/>
</dbReference>
<sequence>MGRLSLAAVLFLTTTTISASPITSQQSIKRDGVALNITSETFFNGTCTPESVAVKKEWRNLTDVEKKAYIDAELCLMAAPSVTDLPGVESRYDDLQALHQYFTNTSEGDIIHNVGQFLPFHRYFMNVHAEVLKSECNYTGVLPWWDEGLDAASGNFFQSNMWDDVTGFGGNGTEADHCVRSGPFANRTMHIGPDEETTNYCFTRIWNNAVIEQAGAASVAECYANNDYESFWPCAWGGPHSAGHGGTGGVMIDVAASPGDPMFFMHHTYLDRIWWQWQQINATSRLYGMGGNTTTSEPATGWVTTTLDYVLSSYGIIPNVTIDEVMNIQGGYLCYEYEY</sequence>
<proteinExistence type="predicted"/>
<gene>
    <name evidence="5" type="ORF">PAC_02170</name>
</gene>
<dbReference type="Proteomes" id="UP000184330">
    <property type="component" value="Unassembled WGS sequence"/>
</dbReference>
<feature type="chain" id="PRO_5012318225" evidence="3">
    <location>
        <begin position="20"/>
        <end position="339"/>
    </location>
</feature>
<dbReference type="SUPFAM" id="SSF48056">
    <property type="entry name" value="Di-copper centre-containing domain"/>
    <property type="match status" value="1"/>
</dbReference>
<evidence type="ECO:0000313" key="5">
    <source>
        <dbReference type="EMBL" id="CZR52293.1"/>
    </source>
</evidence>
<keyword evidence="2" id="KW-0186">Copper</keyword>
<dbReference type="GO" id="GO:0046872">
    <property type="term" value="F:metal ion binding"/>
    <property type="evidence" value="ECO:0007669"/>
    <property type="project" value="UniProtKB-KW"/>
</dbReference>
<dbReference type="OrthoDB" id="6132182at2759"/>
<evidence type="ECO:0000313" key="6">
    <source>
        <dbReference type="Proteomes" id="UP000184330"/>
    </source>
</evidence>
<keyword evidence="5" id="KW-0503">Monooxygenase</keyword>
<accession>A0A1L7WHP6</accession>
<dbReference type="GO" id="GO:0004497">
    <property type="term" value="F:monooxygenase activity"/>
    <property type="evidence" value="ECO:0007669"/>
    <property type="project" value="UniProtKB-KW"/>
</dbReference>
<feature type="signal peptide" evidence="3">
    <location>
        <begin position="1"/>
        <end position="19"/>
    </location>
</feature>
<keyword evidence="5" id="KW-0560">Oxidoreductase</keyword>
<evidence type="ECO:0000256" key="2">
    <source>
        <dbReference type="ARBA" id="ARBA00023008"/>
    </source>
</evidence>
<feature type="domain" description="Tyrosinase copper-binding" evidence="4">
    <location>
        <begin position="260"/>
        <end position="271"/>
    </location>
</feature>
<protein>
    <submittedName>
        <fullName evidence="5">Related to monophenol monooxygenase (Tyrosinase)</fullName>
    </submittedName>
</protein>
<dbReference type="PRINTS" id="PR00092">
    <property type="entry name" value="TYROSINASE"/>
</dbReference>
<dbReference type="InterPro" id="IPR050316">
    <property type="entry name" value="Tyrosinase/Hemocyanin"/>
</dbReference>
<name>A0A1L7WHP6_9HELO</name>
<dbReference type="PANTHER" id="PTHR11474:SF126">
    <property type="entry name" value="TYROSINASE-LIKE PROTEIN TYR-1-RELATED"/>
    <property type="match status" value="1"/>
</dbReference>
<keyword evidence="1" id="KW-0479">Metal-binding</keyword>
<dbReference type="PROSITE" id="PS00498">
    <property type="entry name" value="TYROSINASE_2"/>
    <property type="match status" value="1"/>
</dbReference>
<organism evidence="5 6">
    <name type="scientific">Phialocephala subalpina</name>
    <dbReference type="NCBI Taxonomy" id="576137"/>
    <lineage>
        <taxon>Eukaryota</taxon>
        <taxon>Fungi</taxon>
        <taxon>Dikarya</taxon>
        <taxon>Ascomycota</taxon>
        <taxon>Pezizomycotina</taxon>
        <taxon>Leotiomycetes</taxon>
        <taxon>Helotiales</taxon>
        <taxon>Mollisiaceae</taxon>
        <taxon>Phialocephala</taxon>
        <taxon>Phialocephala fortinii species complex</taxon>
    </lineage>
</organism>
<dbReference type="EMBL" id="FJOG01000002">
    <property type="protein sequence ID" value="CZR52293.1"/>
    <property type="molecule type" value="Genomic_DNA"/>
</dbReference>
<dbReference type="Pfam" id="PF00264">
    <property type="entry name" value="Tyrosinase"/>
    <property type="match status" value="1"/>
</dbReference>
<evidence type="ECO:0000259" key="4">
    <source>
        <dbReference type="PROSITE" id="PS00498"/>
    </source>
</evidence>
<dbReference type="InterPro" id="IPR008922">
    <property type="entry name" value="Di-copper_centre_dom_sf"/>
</dbReference>
<evidence type="ECO:0000256" key="3">
    <source>
        <dbReference type="SAM" id="SignalP"/>
    </source>
</evidence>
<evidence type="ECO:0000256" key="1">
    <source>
        <dbReference type="ARBA" id="ARBA00022723"/>
    </source>
</evidence>
<dbReference type="AlphaFoldDB" id="A0A1L7WHP6"/>
<dbReference type="InterPro" id="IPR002227">
    <property type="entry name" value="Tyrosinase_Cu-bd"/>
</dbReference>
<reference evidence="5 6" key="1">
    <citation type="submission" date="2016-03" db="EMBL/GenBank/DDBJ databases">
        <authorList>
            <person name="Ploux O."/>
        </authorList>
    </citation>
    <scope>NUCLEOTIDE SEQUENCE [LARGE SCALE GENOMIC DNA]</scope>
    <source>
        <strain evidence="5 6">UAMH 11012</strain>
    </source>
</reference>
<keyword evidence="6" id="KW-1185">Reference proteome</keyword>
<keyword evidence="3" id="KW-0732">Signal</keyword>